<proteinExistence type="inferred from homology"/>
<keyword evidence="6" id="KW-1133">Transmembrane helix</keyword>
<feature type="repeat" description="TPR" evidence="10">
    <location>
        <begin position="69"/>
        <end position="102"/>
    </location>
</feature>
<feature type="repeat" description="TPR" evidence="10">
    <location>
        <begin position="35"/>
        <end position="68"/>
    </location>
</feature>
<dbReference type="PANTHER" id="PTHR46208:SF1">
    <property type="entry name" value="MITOCHONDRIAL IMPORT RECEPTOR SUBUNIT TOM70"/>
    <property type="match status" value="1"/>
</dbReference>
<gene>
    <name evidence="11" type="ORF">GSLYS_00022252001</name>
</gene>
<keyword evidence="8" id="KW-0472">Membrane</keyword>
<evidence type="ECO:0000256" key="3">
    <source>
        <dbReference type="ARBA" id="ARBA00022737"/>
    </source>
</evidence>
<evidence type="ECO:0000256" key="6">
    <source>
        <dbReference type="ARBA" id="ARBA00022989"/>
    </source>
</evidence>
<dbReference type="Gene3D" id="1.25.40.10">
    <property type="entry name" value="Tetratricopeptide repeat domain"/>
    <property type="match status" value="2"/>
</dbReference>
<dbReference type="PROSITE" id="PS50005">
    <property type="entry name" value="TPR"/>
    <property type="match status" value="2"/>
</dbReference>
<evidence type="ECO:0000313" key="12">
    <source>
        <dbReference type="Proteomes" id="UP001497497"/>
    </source>
</evidence>
<dbReference type="GO" id="GO:0005741">
    <property type="term" value="C:mitochondrial outer membrane"/>
    <property type="evidence" value="ECO:0007669"/>
    <property type="project" value="UniProtKB-SubCell"/>
</dbReference>
<dbReference type="SUPFAM" id="SSF48452">
    <property type="entry name" value="TPR-like"/>
    <property type="match status" value="1"/>
</dbReference>
<dbReference type="PANTHER" id="PTHR46208">
    <property type="entry name" value="MITOCHONDRIAL IMPORT RECEPTOR SUBUNIT TOM70"/>
    <property type="match status" value="1"/>
</dbReference>
<reference evidence="11 12" key="1">
    <citation type="submission" date="2024-04" db="EMBL/GenBank/DDBJ databases">
        <authorList>
            <consortium name="Genoscope - CEA"/>
            <person name="William W."/>
        </authorList>
    </citation>
    <scope>NUCLEOTIDE SEQUENCE [LARGE SCALE GENOMIC DNA]</scope>
</reference>
<keyword evidence="5 10" id="KW-0802">TPR repeat</keyword>
<dbReference type="SMART" id="SM00028">
    <property type="entry name" value="TPR"/>
    <property type="match status" value="3"/>
</dbReference>
<feature type="non-terminal residue" evidence="11">
    <location>
        <position position="1"/>
    </location>
</feature>
<evidence type="ECO:0000313" key="11">
    <source>
        <dbReference type="EMBL" id="CAL1548935.1"/>
    </source>
</evidence>
<keyword evidence="4" id="KW-1000">Mitochondrion outer membrane</keyword>
<keyword evidence="3" id="KW-0677">Repeat</keyword>
<dbReference type="Pfam" id="PF14559">
    <property type="entry name" value="TPR_19"/>
    <property type="match status" value="1"/>
</dbReference>
<evidence type="ECO:0000256" key="1">
    <source>
        <dbReference type="ARBA" id="ARBA00004572"/>
    </source>
</evidence>
<keyword evidence="2" id="KW-0812">Transmembrane</keyword>
<accession>A0AAV2IR68</accession>
<evidence type="ECO:0000256" key="7">
    <source>
        <dbReference type="ARBA" id="ARBA00023128"/>
    </source>
</evidence>
<sequence>TLKQDGIELYNEGEFRDAMSTLARASKFKEAETDAELWNYLGLSYLERDDAKNALKSLEKAVKIAPQSAVYRANLAFVYLMERKINKAQSEIDKAIAIDPKNGSAYFIRGTANLWERKPQDALADAEKAISVNPEYSSSYVL</sequence>
<evidence type="ECO:0000256" key="10">
    <source>
        <dbReference type="PROSITE-ProRule" id="PRU00339"/>
    </source>
</evidence>
<evidence type="ECO:0000256" key="4">
    <source>
        <dbReference type="ARBA" id="ARBA00022787"/>
    </source>
</evidence>
<feature type="non-terminal residue" evidence="11">
    <location>
        <position position="142"/>
    </location>
</feature>
<comment type="similarity">
    <text evidence="9">Belongs to the Tom70 family.</text>
</comment>
<evidence type="ECO:0000256" key="9">
    <source>
        <dbReference type="ARBA" id="ARBA00038030"/>
    </source>
</evidence>
<keyword evidence="7" id="KW-0496">Mitochondrion</keyword>
<evidence type="ECO:0000256" key="2">
    <source>
        <dbReference type="ARBA" id="ARBA00022692"/>
    </source>
</evidence>
<evidence type="ECO:0008006" key="13">
    <source>
        <dbReference type="Google" id="ProtNLM"/>
    </source>
</evidence>
<dbReference type="EMBL" id="CAXITT010002217">
    <property type="protein sequence ID" value="CAL1548935.1"/>
    <property type="molecule type" value="Genomic_DNA"/>
</dbReference>
<keyword evidence="12" id="KW-1185">Reference proteome</keyword>
<comment type="caution">
    <text evidence="11">The sequence shown here is derived from an EMBL/GenBank/DDBJ whole genome shotgun (WGS) entry which is preliminary data.</text>
</comment>
<protein>
    <recommendedName>
        <fullName evidence="13">Tetratricopeptide repeat protein</fullName>
    </recommendedName>
</protein>
<comment type="subcellular location">
    <subcellularLocation>
        <location evidence="1">Mitochondrion outer membrane</location>
        <topology evidence="1">Single-pass membrane protein</topology>
    </subcellularLocation>
</comment>
<evidence type="ECO:0000256" key="5">
    <source>
        <dbReference type="ARBA" id="ARBA00022803"/>
    </source>
</evidence>
<organism evidence="11 12">
    <name type="scientific">Lymnaea stagnalis</name>
    <name type="common">Great pond snail</name>
    <name type="synonym">Helix stagnalis</name>
    <dbReference type="NCBI Taxonomy" id="6523"/>
    <lineage>
        <taxon>Eukaryota</taxon>
        <taxon>Metazoa</taxon>
        <taxon>Spiralia</taxon>
        <taxon>Lophotrochozoa</taxon>
        <taxon>Mollusca</taxon>
        <taxon>Gastropoda</taxon>
        <taxon>Heterobranchia</taxon>
        <taxon>Euthyneura</taxon>
        <taxon>Panpulmonata</taxon>
        <taxon>Hygrophila</taxon>
        <taxon>Lymnaeoidea</taxon>
        <taxon>Lymnaeidae</taxon>
        <taxon>Lymnaea</taxon>
    </lineage>
</organism>
<dbReference type="PROSITE" id="PS50293">
    <property type="entry name" value="TPR_REGION"/>
    <property type="match status" value="1"/>
</dbReference>
<evidence type="ECO:0000256" key="8">
    <source>
        <dbReference type="ARBA" id="ARBA00023136"/>
    </source>
</evidence>
<name>A0AAV2IR68_LYMST</name>
<dbReference type="AlphaFoldDB" id="A0AAV2IR68"/>
<dbReference type="InterPro" id="IPR011990">
    <property type="entry name" value="TPR-like_helical_dom_sf"/>
</dbReference>
<dbReference type="InterPro" id="IPR019734">
    <property type="entry name" value="TPR_rpt"/>
</dbReference>
<dbReference type="Proteomes" id="UP001497497">
    <property type="component" value="Unassembled WGS sequence"/>
</dbReference>